<comment type="subunit">
    <text evidence="5 6">The basal body constitutes a major portion of the flagellar organelle and consists of four rings (L,P,S, and M) mounted on a central rod. The rod consists of about 26 subunits of FlgG in the distal portion, and FlgB, FlgC and FlgF are thought to build up the proximal portion of the rod with about 6 subunits each.</text>
</comment>
<keyword evidence="9" id="KW-0282">Flagellum</keyword>
<dbReference type="AlphaFoldDB" id="A0A9X4MI32"/>
<evidence type="ECO:0000256" key="3">
    <source>
        <dbReference type="ARBA" id="ARBA00017941"/>
    </source>
</evidence>
<keyword evidence="9" id="KW-0969">Cilium</keyword>
<dbReference type="NCBIfam" id="TIGR01395">
    <property type="entry name" value="FlgC"/>
    <property type="match status" value="1"/>
</dbReference>
<evidence type="ECO:0000313" key="9">
    <source>
        <dbReference type="EMBL" id="MDG4477027.1"/>
    </source>
</evidence>
<dbReference type="GO" id="GO:0030694">
    <property type="term" value="C:bacterial-type flagellum basal body, rod"/>
    <property type="evidence" value="ECO:0007669"/>
    <property type="project" value="UniProtKB-UniRule"/>
</dbReference>
<gene>
    <name evidence="9" type="primary">flgC</name>
    <name evidence="9" type="ORF">OLX77_12775</name>
</gene>
<dbReference type="InterPro" id="IPR001444">
    <property type="entry name" value="Flag_bb_rod_N"/>
</dbReference>
<sequence>MDTLTAMQISGSALKAERARLNIAAMNLANANTTRTMEGGPYKAKSVVFAAKPLEGVNFQDALNSSNERLRKVEVVRISEDKAPFKEVYDPSHPDADGNGIVRFPNVNVAEQMVDMMSAKRSYEANVTALDAAKSMALKALEIAR</sequence>
<dbReference type="PANTHER" id="PTHR30435">
    <property type="entry name" value="FLAGELLAR PROTEIN"/>
    <property type="match status" value="1"/>
</dbReference>
<reference evidence="9" key="2">
    <citation type="submission" date="2022-10" db="EMBL/GenBank/DDBJ databases">
        <authorList>
            <person name="Aronson H.S."/>
        </authorList>
    </citation>
    <scope>NUCLEOTIDE SEQUENCE</scope>
    <source>
        <strain evidence="9">RS19-109</strain>
    </source>
</reference>
<feature type="domain" description="Flagellar basal-body/hook protein C-terminal" evidence="8">
    <location>
        <begin position="100"/>
        <end position="142"/>
    </location>
</feature>
<dbReference type="RefSeq" id="WP_307633992.1">
    <property type="nucleotide sequence ID" value="NZ_JAPHEH010000001.1"/>
</dbReference>
<accession>A0A9X4MI32</accession>
<dbReference type="GO" id="GO:0071978">
    <property type="term" value="P:bacterial-type flagellum-dependent swarming motility"/>
    <property type="evidence" value="ECO:0007669"/>
    <property type="project" value="TreeGrafter"/>
</dbReference>
<dbReference type="EMBL" id="JAPHEH010000001">
    <property type="protein sequence ID" value="MDG4477027.1"/>
    <property type="molecule type" value="Genomic_DNA"/>
</dbReference>
<dbReference type="PANTHER" id="PTHR30435:SF2">
    <property type="entry name" value="FLAGELLAR BASAL-BODY ROD PROTEIN FLGC"/>
    <property type="match status" value="1"/>
</dbReference>
<evidence type="ECO:0000256" key="6">
    <source>
        <dbReference type="RuleBase" id="RU362062"/>
    </source>
</evidence>
<protein>
    <recommendedName>
        <fullName evidence="3 6">Flagellar basal-body rod protein FlgC</fullName>
    </recommendedName>
</protein>
<evidence type="ECO:0000259" key="8">
    <source>
        <dbReference type="Pfam" id="PF06429"/>
    </source>
</evidence>
<dbReference type="InterPro" id="IPR006299">
    <property type="entry name" value="FlgC"/>
</dbReference>
<dbReference type="InterPro" id="IPR010930">
    <property type="entry name" value="Flg_bb/hook_C_dom"/>
</dbReference>
<evidence type="ECO:0000256" key="1">
    <source>
        <dbReference type="ARBA" id="ARBA00004117"/>
    </source>
</evidence>
<dbReference type="Pfam" id="PF00460">
    <property type="entry name" value="Flg_bb_rod"/>
    <property type="match status" value="1"/>
</dbReference>
<evidence type="ECO:0000256" key="2">
    <source>
        <dbReference type="ARBA" id="ARBA00009677"/>
    </source>
</evidence>
<evidence type="ECO:0000259" key="7">
    <source>
        <dbReference type="Pfam" id="PF00460"/>
    </source>
</evidence>
<dbReference type="Proteomes" id="UP001154240">
    <property type="component" value="Unassembled WGS sequence"/>
</dbReference>
<evidence type="ECO:0000256" key="4">
    <source>
        <dbReference type="ARBA" id="ARBA00023143"/>
    </source>
</evidence>
<organism evidence="9 10">
    <name type="scientific">Thiovibrio frasassiensis</name>
    <dbReference type="NCBI Taxonomy" id="2984131"/>
    <lineage>
        <taxon>Bacteria</taxon>
        <taxon>Pseudomonadati</taxon>
        <taxon>Thermodesulfobacteriota</taxon>
        <taxon>Desulfobulbia</taxon>
        <taxon>Desulfobulbales</taxon>
        <taxon>Thiovibrionaceae</taxon>
        <taxon>Thiovibrio</taxon>
    </lineage>
</organism>
<comment type="caution">
    <text evidence="9">The sequence shown here is derived from an EMBL/GenBank/DDBJ whole genome shotgun (WGS) entry which is preliminary data.</text>
</comment>
<feature type="domain" description="Flagellar basal body rod protein N-terminal" evidence="7">
    <location>
        <begin position="7"/>
        <end position="35"/>
    </location>
</feature>
<evidence type="ECO:0000256" key="5">
    <source>
        <dbReference type="ARBA" id="ARBA00025933"/>
    </source>
</evidence>
<keyword evidence="4 6" id="KW-0975">Bacterial flagellum</keyword>
<keyword evidence="10" id="KW-1185">Reference proteome</keyword>
<evidence type="ECO:0000313" key="10">
    <source>
        <dbReference type="Proteomes" id="UP001154240"/>
    </source>
</evidence>
<reference evidence="9" key="1">
    <citation type="journal article" date="2022" name="bioRxiv">
        <title>Thiovibrio frasassiensisgen. nov., sp. nov., an autotrophic, elemental sulfur disproportionating bacterium isolated from sulfidic karst sediment, and proposal of Thiovibrionaceae fam. nov.</title>
        <authorList>
            <person name="Aronson H."/>
            <person name="Thomas C."/>
            <person name="Bhattacharyya M."/>
            <person name="Eckstein S."/>
            <person name="Jensen S."/>
            <person name="Barco R."/>
            <person name="Macalady J."/>
            <person name="Amend J."/>
        </authorList>
    </citation>
    <scope>NUCLEOTIDE SEQUENCE</scope>
    <source>
        <strain evidence="9">RS19-109</strain>
    </source>
</reference>
<keyword evidence="9" id="KW-0966">Cell projection</keyword>
<dbReference type="Pfam" id="PF06429">
    <property type="entry name" value="Flg_bbr_C"/>
    <property type="match status" value="1"/>
</dbReference>
<comment type="subcellular location">
    <subcellularLocation>
        <location evidence="1 6">Bacterial flagellum basal body</location>
    </subcellularLocation>
</comment>
<name>A0A9X4MI32_9BACT</name>
<comment type="similarity">
    <text evidence="2">Belongs to the flagella basal body rod proteins family.</text>
</comment>
<proteinExistence type="inferred from homology"/>